<comment type="caution">
    <text evidence="2">The sequence shown here is derived from an EMBL/GenBank/DDBJ whole genome shotgun (WGS) entry which is preliminary data.</text>
</comment>
<dbReference type="InterPro" id="IPR016181">
    <property type="entry name" value="Acyl_CoA_acyltransferase"/>
</dbReference>
<dbReference type="Proteomes" id="UP001501495">
    <property type="component" value="Unassembled WGS sequence"/>
</dbReference>
<evidence type="ECO:0000259" key="1">
    <source>
        <dbReference type="PROSITE" id="PS51729"/>
    </source>
</evidence>
<dbReference type="InterPro" id="IPR031165">
    <property type="entry name" value="GNAT_YJDJ"/>
</dbReference>
<accession>A0ABP7XWM9</accession>
<dbReference type="InterPro" id="IPR045057">
    <property type="entry name" value="Gcn5-rel_NAT"/>
</dbReference>
<keyword evidence="3" id="KW-1185">Reference proteome</keyword>
<feature type="domain" description="N-acetyltransferase" evidence="1">
    <location>
        <begin position="11"/>
        <end position="99"/>
    </location>
</feature>
<gene>
    <name evidence="2" type="ORF">GCM10022215_37470</name>
</gene>
<organism evidence="2 3">
    <name type="scientific">Nocardioides fonticola</name>
    <dbReference type="NCBI Taxonomy" id="450363"/>
    <lineage>
        <taxon>Bacteria</taxon>
        <taxon>Bacillati</taxon>
        <taxon>Actinomycetota</taxon>
        <taxon>Actinomycetes</taxon>
        <taxon>Propionibacteriales</taxon>
        <taxon>Nocardioidaceae</taxon>
        <taxon>Nocardioides</taxon>
    </lineage>
</organism>
<name>A0ABP7XWM9_9ACTN</name>
<proteinExistence type="predicted"/>
<evidence type="ECO:0000313" key="3">
    <source>
        <dbReference type="Proteomes" id="UP001501495"/>
    </source>
</evidence>
<dbReference type="PANTHER" id="PTHR31435:SF10">
    <property type="entry name" value="BSR4717 PROTEIN"/>
    <property type="match status" value="1"/>
</dbReference>
<dbReference type="Gene3D" id="3.40.630.30">
    <property type="match status" value="1"/>
</dbReference>
<dbReference type="PANTHER" id="PTHR31435">
    <property type="entry name" value="PROTEIN NATD1"/>
    <property type="match status" value="1"/>
</dbReference>
<dbReference type="SUPFAM" id="SSF55729">
    <property type="entry name" value="Acyl-CoA N-acyltransferases (Nat)"/>
    <property type="match status" value="1"/>
</dbReference>
<dbReference type="Pfam" id="PF14542">
    <property type="entry name" value="Acetyltransf_CG"/>
    <property type="match status" value="1"/>
</dbReference>
<evidence type="ECO:0000313" key="2">
    <source>
        <dbReference type="EMBL" id="GAA4127168.1"/>
    </source>
</evidence>
<dbReference type="CDD" id="cd04301">
    <property type="entry name" value="NAT_SF"/>
    <property type="match status" value="1"/>
</dbReference>
<reference evidence="3" key="1">
    <citation type="journal article" date="2019" name="Int. J. Syst. Evol. Microbiol.">
        <title>The Global Catalogue of Microorganisms (GCM) 10K type strain sequencing project: providing services to taxonomists for standard genome sequencing and annotation.</title>
        <authorList>
            <consortium name="The Broad Institute Genomics Platform"/>
            <consortium name="The Broad Institute Genome Sequencing Center for Infectious Disease"/>
            <person name="Wu L."/>
            <person name="Ma J."/>
        </authorList>
    </citation>
    <scope>NUCLEOTIDE SEQUENCE [LARGE SCALE GENOMIC DNA]</scope>
    <source>
        <strain evidence="3">JCM 16703</strain>
    </source>
</reference>
<protein>
    <submittedName>
        <fullName evidence="2">GNAT family N-acetyltransferase</fullName>
    </submittedName>
</protein>
<dbReference type="PROSITE" id="PS51729">
    <property type="entry name" value="GNAT_YJDJ"/>
    <property type="match status" value="1"/>
</dbReference>
<dbReference type="RefSeq" id="WP_344735005.1">
    <property type="nucleotide sequence ID" value="NZ_BAAAZH010000028.1"/>
</dbReference>
<dbReference type="EMBL" id="BAAAZH010000028">
    <property type="protein sequence ID" value="GAA4127168.1"/>
    <property type="molecule type" value="Genomic_DNA"/>
</dbReference>
<sequence length="99" mass="10881">MSETTAAPQVVHEPEAHRYAAYLDGALAGFTVYELAEDPARIVFVHTEVDDAFEGRGVGSAIARAALDDVRATGERRVVPQCPFIRGWIEKHPEYADLL</sequence>